<evidence type="ECO:0000256" key="1">
    <source>
        <dbReference type="ARBA" id="ARBA00004123"/>
    </source>
</evidence>
<sequence length="442" mass="47550">MMHPDSVVLEVRQQPIKAQVVPESSTKPRKPIDPPPVIELKYDGRNDSYNKEWLVSPRAFMKVELYQVNEDRSVPALVGQLTSSLFKLKERSSADKEGGYFIFGDISVQKTGTYKLRFHLIDTAPSSSSNSDDGGCAELLASIDSSPFEVQNSKEFGSMSESTDLTKSFADQGVKLRVRKHDPRTSSGRKRGPPSPDESPNRHSMYNDTICGENASHTSGSYPSTAKRLRAESDYSGNYYVPGADSPQYQSATGRSSASPWVAGGIGYHSRGHSYSQQAAPALSYASVRGHMSNSSVWQQPSMHSALPSPASSTTVGHHQASPTYRTGGAITSAGLSNQTGNSQSTFGDSTLNQMPLSSSRNAYQTSGNSNTTGAHAPYMASNSQYSTGVVPGTFTDMHLPVTSLSDASSLVAPDPAYAQGPYHLGNEVSEESAAYTSYNYM</sequence>
<dbReference type="PROSITE" id="PS51821">
    <property type="entry name" value="VELVET"/>
    <property type="match status" value="1"/>
</dbReference>
<keyword evidence="5" id="KW-0539">Nucleus</keyword>
<feature type="region of interest" description="Disordered" evidence="6">
    <location>
        <begin position="153"/>
        <end position="226"/>
    </location>
</feature>
<dbReference type="OrthoDB" id="5599552at2759"/>
<keyword evidence="4" id="KW-0804">Transcription</keyword>
<feature type="region of interest" description="Disordered" evidence="6">
    <location>
        <begin position="296"/>
        <end position="376"/>
    </location>
</feature>
<dbReference type="PANTHER" id="PTHR33572:SF18">
    <property type="entry name" value="SPORE DEVELOPMENT REGULATOR VOSA"/>
    <property type="match status" value="1"/>
</dbReference>
<gene>
    <name evidence="9" type="ORF">K489DRAFT_238335</name>
</gene>
<keyword evidence="8" id="KW-1185">Reference proteome</keyword>
<evidence type="ECO:0000256" key="2">
    <source>
        <dbReference type="ARBA" id="ARBA00022969"/>
    </source>
</evidence>
<keyword evidence="2" id="KW-0749">Sporulation</keyword>
<name>A0A6J3M2P8_9PEZI</name>
<evidence type="ECO:0000256" key="6">
    <source>
        <dbReference type="SAM" id="MobiDB-lite"/>
    </source>
</evidence>
<feature type="compositionally biased region" description="Basic residues" evidence="6">
    <location>
        <begin position="176"/>
        <end position="192"/>
    </location>
</feature>
<evidence type="ECO:0000313" key="9">
    <source>
        <dbReference type="RefSeq" id="XP_033459337.1"/>
    </source>
</evidence>
<feature type="region of interest" description="Disordered" evidence="6">
    <location>
        <begin position="18"/>
        <end position="38"/>
    </location>
</feature>
<feature type="compositionally biased region" description="Polar residues" evidence="6">
    <location>
        <begin position="153"/>
        <end position="166"/>
    </location>
</feature>
<dbReference type="AlphaFoldDB" id="A0A6J3M2P8"/>
<keyword evidence="3" id="KW-0805">Transcription regulation</keyword>
<proteinExistence type="predicted"/>
<evidence type="ECO:0000256" key="3">
    <source>
        <dbReference type="ARBA" id="ARBA00023015"/>
    </source>
</evidence>
<evidence type="ECO:0000256" key="4">
    <source>
        <dbReference type="ARBA" id="ARBA00023163"/>
    </source>
</evidence>
<reference evidence="9" key="3">
    <citation type="submission" date="2025-08" db="UniProtKB">
        <authorList>
            <consortium name="RefSeq"/>
        </authorList>
    </citation>
    <scope>IDENTIFICATION</scope>
    <source>
        <strain evidence="9">CBS 342.82</strain>
    </source>
</reference>
<dbReference type="Gene3D" id="2.60.40.3960">
    <property type="entry name" value="Velvet domain"/>
    <property type="match status" value="1"/>
</dbReference>
<dbReference type="GeneID" id="54357661"/>
<comment type="subcellular location">
    <subcellularLocation>
        <location evidence="1">Nucleus</location>
    </subcellularLocation>
</comment>
<dbReference type="GO" id="GO:0030435">
    <property type="term" value="P:sporulation resulting in formation of a cellular spore"/>
    <property type="evidence" value="ECO:0007669"/>
    <property type="project" value="UniProtKB-KW"/>
</dbReference>
<organism evidence="9">
    <name type="scientific">Dissoconium aciculare CBS 342.82</name>
    <dbReference type="NCBI Taxonomy" id="1314786"/>
    <lineage>
        <taxon>Eukaryota</taxon>
        <taxon>Fungi</taxon>
        <taxon>Dikarya</taxon>
        <taxon>Ascomycota</taxon>
        <taxon>Pezizomycotina</taxon>
        <taxon>Dothideomycetes</taxon>
        <taxon>Dothideomycetidae</taxon>
        <taxon>Mycosphaerellales</taxon>
        <taxon>Dissoconiaceae</taxon>
        <taxon>Dissoconium</taxon>
    </lineage>
</organism>
<dbReference type="InterPro" id="IPR021740">
    <property type="entry name" value="Velvet"/>
</dbReference>
<dbReference type="PANTHER" id="PTHR33572">
    <property type="entry name" value="SPORE DEVELOPMENT REGULATOR VOSA"/>
    <property type="match status" value="1"/>
</dbReference>
<feature type="compositionally biased region" description="Polar residues" evidence="6">
    <location>
        <begin position="310"/>
        <end position="325"/>
    </location>
</feature>
<feature type="compositionally biased region" description="Polar residues" evidence="6">
    <location>
        <begin position="215"/>
        <end position="224"/>
    </location>
</feature>
<reference evidence="9" key="1">
    <citation type="submission" date="2020-01" db="EMBL/GenBank/DDBJ databases">
        <authorList>
            <consortium name="DOE Joint Genome Institute"/>
            <person name="Haridas S."/>
            <person name="Albert R."/>
            <person name="Binder M."/>
            <person name="Bloem J."/>
            <person name="Labutti K."/>
            <person name="Salamov A."/>
            <person name="Andreopoulos B."/>
            <person name="Baker S.E."/>
            <person name="Barry K."/>
            <person name="Bills G."/>
            <person name="Bluhm B.H."/>
            <person name="Cannon C."/>
            <person name="Castanera R."/>
            <person name="Culley D.E."/>
            <person name="Daum C."/>
            <person name="Ezra D."/>
            <person name="Gonzalez J.B."/>
            <person name="Henrissat B."/>
            <person name="Kuo A."/>
            <person name="Liang C."/>
            <person name="Lipzen A."/>
            <person name="Lutzoni F."/>
            <person name="Magnuson J."/>
            <person name="Mondo S."/>
            <person name="Nolan M."/>
            <person name="Ohm R."/>
            <person name="Pangilinan J."/>
            <person name="Park H.-J."/>
            <person name="Ramirez L."/>
            <person name="Alfaro M."/>
            <person name="Sun H."/>
            <person name="Tritt A."/>
            <person name="Yoshinaga Y."/>
            <person name="Zwiers L.-H."/>
            <person name="Turgeon B.G."/>
            <person name="Goodwin S.B."/>
            <person name="Spatafora J.W."/>
            <person name="Crous P.W."/>
            <person name="Grigoriev I.V."/>
        </authorList>
    </citation>
    <scope>NUCLEOTIDE SEQUENCE</scope>
    <source>
        <strain evidence="9">CBS 342.82</strain>
    </source>
</reference>
<dbReference type="Pfam" id="PF11754">
    <property type="entry name" value="Velvet"/>
    <property type="match status" value="1"/>
</dbReference>
<evidence type="ECO:0000259" key="7">
    <source>
        <dbReference type="PROSITE" id="PS51821"/>
    </source>
</evidence>
<dbReference type="GO" id="GO:0005634">
    <property type="term" value="C:nucleus"/>
    <property type="evidence" value="ECO:0007669"/>
    <property type="project" value="UniProtKB-SubCell"/>
</dbReference>
<feature type="domain" description="Velvet" evidence="7">
    <location>
        <begin position="1"/>
        <end position="179"/>
    </location>
</feature>
<dbReference type="Proteomes" id="UP000504637">
    <property type="component" value="Unplaced"/>
</dbReference>
<dbReference type="InterPro" id="IPR037525">
    <property type="entry name" value="Velvet_dom"/>
</dbReference>
<dbReference type="InterPro" id="IPR038491">
    <property type="entry name" value="Velvet_dom_sf"/>
</dbReference>
<accession>A0A6J3M2P8</accession>
<dbReference type="RefSeq" id="XP_033459337.1">
    <property type="nucleotide sequence ID" value="XM_033599862.1"/>
</dbReference>
<protein>
    <recommendedName>
        <fullName evidence="7">Velvet domain-containing protein</fullName>
    </recommendedName>
</protein>
<reference evidence="9" key="2">
    <citation type="submission" date="2020-04" db="EMBL/GenBank/DDBJ databases">
        <authorList>
            <consortium name="NCBI Genome Project"/>
        </authorList>
    </citation>
    <scope>NUCLEOTIDE SEQUENCE</scope>
    <source>
        <strain evidence="9">CBS 342.82</strain>
    </source>
</reference>
<feature type="compositionally biased region" description="Polar residues" evidence="6">
    <location>
        <begin position="334"/>
        <end position="374"/>
    </location>
</feature>
<evidence type="ECO:0000256" key="5">
    <source>
        <dbReference type="ARBA" id="ARBA00023242"/>
    </source>
</evidence>
<evidence type="ECO:0000313" key="8">
    <source>
        <dbReference type="Proteomes" id="UP000504637"/>
    </source>
</evidence>